<keyword evidence="2 4" id="KW-0808">Transferase</keyword>
<dbReference type="CDD" id="cd18097">
    <property type="entry name" value="SpoU-like"/>
    <property type="match status" value="1"/>
</dbReference>
<dbReference type="GO" id="GO:0003723">
    <property type="term" value="F:RNA binding"/>
    <property type="evidence" value="ECO:0007669"/>
    <property type="project" value="InterPro"/>
</dbReference>
<dbReference type="AlphaFoldDB" id="A0A2M7BUX3"/>
<feature type="domain" description="tRNA/rRNA methyltransferase SpoU type" evidence="3">
    <location>
        <begin position="9"/>
        <end position="150"/>
    </location>
</feature>
<dbReference type="SUPFAM" id="SSF75217">
    <property type="entry name" value="alpha/beta knot"/>
    <property type="match status" value="1"/>
</dbReference>
<evidence type="ECO:0000259" key="3">
    <source>
        <dbReference type="Pfam" id="PF00588"/>
    </source>
</evidence>
<dbReference type="Gene3D" id="3.40.1280.10">
    <property type="match status" value="1"/>
</dbReference>
<dbReference type="Proteomes" id="UP000229894">
    <property type="component" value="Unassembled WGS sequence"/>
</dbReference>
<gene>
    <name evidence="4" type="ORF">COS49_00830</name>
</gene>
<sequence length="173" mass="19784">MRIRKKSLFFVICDNIRSLENIGSIFRTADALGVDKIFLTGICGRPPHPKIGKTALGAEKKIDWQYQWSVWRIIERLKKENFFIVALEQTKNSLIYTRFKPRFPLALVVGNEIKGVSPAVLKRADRVIHLPMLGRKESLNVAVSFGVAGYYLNQGRLEKGRPWRASFRGRPSK</sequence>
<evidence type="ECO:0000313" key="5">
    <source>
        <dbReference type="Proteomes" id="UP000229894"/>
    </source>
</evidence>
<dbReference type="InterPro" id="IPR029026">
    <property type="entry name" value="tRNA_m1G_MTases_N"/>
</dbReference>
<reference evidence="5" key="1">
    <citation type="submission" date="2017-09" db="EMBL/GenBank/DDBJ databases">
        <title>Depth-based differentiation of microbial function through sediment-hosted aquifers and enrichment of novel symbionts in the deep terrestrial subsurface.</title>
        <authorList>
            <person name="Probst A.J."/>
            <person name="Ladd B."/>
            <person name="Jarett J.K."/>
            <person name="Geller-Mcgrath D.E."/>
            <person name="Sieber C.M.K."/>
            <person name="Emerson J.B."/>
            <person name="Anantharaman K."/>
            <person name="Thomas B.C."/>
            <person name="Malmstrom R."/>
            <person name="Stieglmeier M."/>
            <person name="Klingl A."/>
            <person name="Woyke T."/>
            <person name="Ryan C.M."/>
            <person name="Banfield J.F."/>
        </authorList>
    </citation>
    <scope>NUCLEOTIDE SEQUENCE [LARGE SCALE GENOMIC DNA]</scope>
</reference>
<name>A0A2M7BUX3_9BACT</name>
<dbReference type="Pfam" id="PF00588">
    <property type="entry name" value="SpoU_methylase"/>
    <property type="match status" value="1"/>
</dbReference>
<comment type="caution">
    <text evidence="4">The sequence shown here is derived from an EMBL/GenBank/DDBJ whole genome shotgun (WGS) entry which is preliminary data.</text>
</comment>
<dbReference type="GO" id="GO:0006396">
    <property type="term" value="P:RNA processing"/>
    <property type="evidence" value="ECO:0007669"/>
    <property type="project" value="InterPro"/>
</dbReference>
<evidence type="ECO:0000256" key="2">
    <source>
        <dbReference type="ARBA" id="ARBA00022679"/>
    </source>
</evidence>
<dbReference type="InterPro" id="IPR001537">
    <property type="entry name" value="SpoU_MeTrfase"/>
</dbReference>
<dbReference type="PANTHER" id="PTHR46429:SF1">
    <property type="entry name" value="23S RRNA (GUANOSINE-2'-O-)-METHYLTRANSFERASE RLMB"/>
    <property type="match status" value="1"/>
</dbReference>
<evidence type="ECO:0000313" key="4">
    <source>
        <dbReference type="EMBL" id="PIV10377.1"/>
    </source>
</evidence>
<dbReference type="InterPro" id="IPR029028">
    <property type="entry name" value="Alpha/beta_knot_MTases"/>
</dbReference>
<evidence type="ECO:0000256" key="1">
    <source>
        <dbReference type="ARBA" id="ARBA00022603"/>
    </source>
</evidence>
<organism evidence="4 5">
    <name type="scientific">Candidatus Portnoybacteria bacterium CG03_land_8_20_14_0_80_41_10</name>
    <dbReference type="NCBI Taxonomy" id="1974808"/>
    <lineage>
        <taxon>Bacteria</taxon>
        <taxon>Candidatus Portnoyibacteriota</taxon>
    </lineage>
</organism>
<dbReference type="GO" id="GO:0005829">
    <property type="term" value="C:cytosol"/>
    <property type="evidence" value="ECO:0007669"/>
    <property type="project" value="TreeGrafter"/>
</dbReference>
<dbReference type="InterPro" id="IPR004441">
    <property type="entry name" value="rRNA_MeTrfase_TrmH"/>
</dbReference>
<accession>A0A2M7BUX3</accession>
<dbReference type="EMBL" id="PEUX01000019">
    <property type="protein sequence ID" value="PIV10377.1"/>
    <property type="molecule type" value="Genomic_DNA"/>
</dbReference>
<protein>
    <submittedName>
        <fullName evidence="4">RNA methyltransferase</fullName>
    </submittedName>
</protein>
<dbReference type="GO" id="GO:0032259">
    <property type="term" value="P:methylation"/>
    <property type="evidence" value="ECO:0007669"/>
    <property type="project" value="UniProtKB-KW"/>
</dbReference>
<dbReference type="PANTHER" id="PTHR46429">
    <property type="entry name" value="23S RRNA (GUANOSINE-2'-O-)-METHYLTRANSFERASE RLMB"/>
    <property type="match status" value="1"/>
</dbReference>
<dbReference type="GO" id="GO:0008173">
    <property type="term" value="F:RNA methyltransferase activity"/>
    <property type="evidence" value="ECO:0007669"/>
    <property type="project" value="InterPro"/>
</dbReference>
<keyword evidence="1 4" id="KW-0489">Methyltransferase</keyword>
<proteinExistence type="predicted"/>